<dbReference type="SUPFAM" id="SSF81383">
    <property type="entry name" value="F-box domain"/>
    <property type="match status" value="1"/>
</dbReference>
<gene>
    <name evidence="2" type="ORF">Q7C36_012126</name>
</gene>
<keyword evidence="3" id="KW-1185">Reference proteome</keyword>
<dbReference type="Gene3D" id="1.20.1280.50">
    <property type="match status" value="1"/>
</dbReference>
<dbReference type="EMBL" id="JAVHJS010000012">
    <property type="protein sequence ID" value="KAK2840547.1"/>
    <property type="molecule type" value="Genomic_DNA"/>
</dbReference>
<sequence length="636" mass="71896">MADYRRVVELERRILELDSKCAALRAEKQDDDYLQNASSVLEKLKSSYTHAGESSSLPKLLQDYTQVILDITFYEESKLVDQEFPEEISPFKIQQLLQDLTEPELLAARLAPSQEVQTVLGLELLECVYWRRGALLYMYCHTLHQRKQWLKKNKATFLKCVQEGVRYLMKMLQVRSSVKLSDGVVFHDSSTANLLTEGTLSDTHLLTMMYIGELCFWAVKYEEGGGGGGVDSAQCRDDTLHFREIGTHILLKYFRSDTSGNHYTGITEGGMLSPAAVLRSLRNISLFTNRRSEGPAQELSDEDCLLHHLPVDVQLLILTFLSPRDLCRLGATCQYWSSMVRDPLLWKYFLIRDAAHWSSVDHLSTPRLHFLTEPAGGATEIDTDTDTEIQKLDFMAEYLRCCPECRSPQRCTPPSALSSFLHSLVSETEPRFSMFGSGLEQLDVSLMTVMMNSPDVLRVAGIPQRQINSIGSGISFVYEGQQKFNIITLYSTNSAERARARVERTKVNSKVFVHDDDDDGSGRPRYSIAPQFQEVFRSVNGFIYVTNAETETAIREDEYAQISAVVQPMFGSPSRPLLVLSCVSRDGENQRRSACVSVAHQLQLHLLPNPWMVQDVVAESLSGLLEGISWLLRLRV</sequence>
<proteinExistence type="predicted"/>
<dbReference type="GO" id="GO:0000423">
    <property type="term" value="P:mitophagy"/>
    <property type="evidence" value="ECO:0007669"/>
    <property type="project" value="InterPro"/>
</dbReference>
<dbReference type="CDD" id="cd22085">
    <property type="entry name" value="F-box_FBXO4"/>
    <property type="match status" value="1"/>
</dbReference>
<dbReference type="InterPro" id="IPR037657">
    <property type="entry name" value="RIMC1"/>
</dbReference>
<dbReference type="InterPro" id="IPR036047">
    <property type="entry name" value="F-box-like_dom_sf"/>
</dbReference>
<dbReference type="PANTHER" id="PTHR28494:SF1">
    <property type="entry name" value="RAB7A-INTERACTING MON1-CCZ1 COMPLEX SUBUNIT 1"/>
    <property type="match status" value="1"/>
</dbReference>
<dbReference type="InterPro" id="IPR001810">
    <property type="entry name" value="F-box_dom"/>
</dbReference>
<evidence type="ECO:0000313" key="3">
    <source>
        <dbReference type="Proteomes" id="UP001187315"/>
    </source>
</evidence>
<dbReference type="Proteomes" id="UP001187315">
    <property type="component" value="Unassembled WGS sequence"/>
</dbReference>
<name>A0AA88MPH0_TACVA</name>
<dbReference type="PROSITE" id="PS50181">
    <property type="entry name" value="FBOX"/>
    <property type="match status" value="1"/>
</dbReference>
<reference evidence="2" key="1">
    <citation type="submission" date="2023-08" db="EMBL/GenBank/DDBJ databases">
        <title>Pelteobagrus vachellii genome.</title>
        <authorList>
            <person name="Liu H."/>
        </authorList>
    </citation>
    <scope>NUCLEOTIDE SEQUENCE</scope>
    <source>
        <strain evidence="2">PRFRI_2022a</strain>
        <tissue evidence="2">Muscle</tissue>
    </source>
</reference>
<protein>
    <recommendedName>
        <fullName evidence="1">F-box domain-containing protein</fullName>
    </recommendedName>
</protein>
<comment type="caution">
    <text evidence="2">The sequence shown here is derived from an EMBL/GenBank/DDBJ whole genome shotgun (WGS) entry which is preliminary data.</text>
</comment>
<organism evidence="2 3">
    <name type="scientific">Tachysurus vachellii</name>
    <name type="common">Darkbarbel catfish</name>
    <name type="synonym">Pelteobagrus vachellii</name>
    <dbReference type="NCBI Taxonomy" id="175792"/>
    <lineage>
        <taxon>Eukaryota</taxon>
        <taxon>Metazoa</taxon>
        <taxon>Chordata</taxon>
        <taxon>Craniata</taxon>
        <taxon>Vertebrata</taxon>
        <taxon>Euteleostomi</taxon>
        <taxon>Actinopterygii</taxon>
        <taxon>Neopterygii</taxon>
        <taxon>Teleostei</taxon>
        <taxon>Ostariophysi</taxon>
        <taxon>Siluriformes</taxon>
        <taxon>Bagridae</taxon>
        <taxon>Tachysurus</taxon>
    </lineage>
</organism>
<dbReference type="Pfam" id="PF12937">
    <property type="entry name" value="F-box-like"/>
    <property type="match status" value="1"/>
</dbReference>
<dbReference type="Pfam" id="PF17716">
    <property type="entry name" value="RIMC1"/>
    <property type="match status" value="1"/>
</dbReference>
<dbReference type="Gene3D" id="3.40.50.300">
    <property type="entry name" value="P-loop containing nucleotide triphosphate hydrolases"/>
    <property type="match status" value="1"/>
</dbReference>
<evidence type="ECO:0000259" key="1">
    <source>
        <dbReference type="PROSITE" id="PS50181"/>
    </source>
</evidence>
<dbReference type="AlphaFoldDB" id="A0AA88MPH0"/>
<dbReference type="InterPro" id="IPR027417">
    <property type="entry name" value="P-loop_NTPase"/>
</dbReference>
<evidence type="ECO:0000313" key="2">
    <source>
        <dbReference type="EMBL" id="KAK2840547.1"/>
    </source>
</evidence>
<feature type="domain" description="F-box" evidence="1">
    <location>
        <begin position="303"/>
        <end position="349"/>
    </location>
</feature>
<accession>A0AA88MPH0</accession>
<dbReference type="SMART" id="SM00256">
    <property type="entry name" value="FBOX"/>
    <property type="match status" value="1"/>
</dbReference>
<dbReference type="PANTHER" id="PTHR28494">
    <property type="entry name" value="UPF0600 PROTEIN C5ORF51"/>
    <property type="match status" value="1"/>
</dbReference>